<keyword evidence="1" id="KW-1133">Transmembrane helix</keyword>
<name>A0A1E3QTJ5_9ASCO</name>
<keyword evidence="1" id="KW-0472">Membrane</keyword>
<feature type="transmembrane region" description="Helical" evidence="1">
    <location>
        <begin position="6"/>
        <end position="28"/>
    </location>
</feature>
<gene>
    <name evidence="2" type="ORF">BABINDRAFT_165729</name>
</gene>
<accession>A0A1E3QTJ5</accession>
<keyword evidence="1" id="KW-0812">Transmembrane</keyword>
<dbReference type="RefSeq" id="XP_018986334.1">
    <property type="nucleotide sequence ID" value="XM_019130363.1"/>
</dbReference>
<evidence type="ECO:0000256" key="1">
    <source>
        <dbReference type="SAM" id="Phobius"/>
    </source>
</evidence>
<dbReference type="GeneID" id="30148216"/>
<evidence type="ECO:0000313" key="3">
    <source>
        <dbReference type="Proteomes" id="UP000094336"/>
    </source>
</evidence>
<dbReference type="Proteomes" id="UP000094336">
    <property type="component" value="Unassembled WGS sequence"/>
</dbReference>
<reference evidence="3" key="1">
    <citation type="submission" date="2016-05" db="EMBL/GenBank/DDBJ databases">
        <title>Comparative genomics of biotechnologically important yeasts.</title>
        <authorList>
            <consortium name="DOE Joint Genome Institute"/>
            <person name="Riley R."/>
            <person name="Haridas S."/>
            <person name="Wolfe K.H."/>
            <person name="Lopes M.R."/>
            <person name="Hittinger C.T."/>
            <person name="Goker M."/>
            <person name="Salamov A."/>
            <person name="Wisecaver J."/>
            <person name="Long T.M."/>
            <person name="Aerts A.L."/>
            <person name="Barry K."/>
            <person name="Choi C."/>
            <person name="Clum A."/>
            <person name="Coughlan A.Y."/>
            <person name="Deshpande S."/>
            <person name="Douglass A.P."/>
            <person name="Hanson S.J."/>
            <person name="Klenk H.-P."/>
            <person name="Labutti K."/>
            <person name="Lapidus A."/>
            <person name="Lindquist E."/>
            <person name="Lipzen A."/>
            <person name="Meier-Kolthoff J.P."/>
            <person name="Ohm R.A."/>
            <person name="Otillar R.P."/>
            <person name="Pangilinan J."/>
            <person name="Peng Y."/>
            <person name="Rokas A."/>
            <person name="Rosa C.A."/>
            <person name="Scheuner C."/>
            <person name="Sibirny A.A."/>
            <person name="Slot J.C."/>
            <person name="Stielow J.B."/>
            <person name="Sun H."/>
            <person name="Kurtzman C.P."/>
            <person name="Blackwell M."/>
            <person name="Grigoriev I.V."/>
            <person name="Jeffries T.W."/>
        </authorList>
    </citation>
    <scope>NUCLEOTIDE SEQUENCE [LARGE SCALE GENOMIC DNA]</scope>
    <source>
        <strain evidence="3">NRRL Y-12698</strain>
    </source>
</reference>
<evidence type="ECO:0000313" key="2">
    <source>
        <dbReference type="EMBL" id="ODQ81006.1"/>
    </source>
</evidence>
<sequence>MPSDALVIGCSVAIPAAVAIVVIFVLWLKTLSRFKKEAREEIDIDADDQLSFDNLANQSKYFQVKPLAEGSSGDSDSTRDIQRQNQFVYPKESDASRDSLPKLQPSHIAHALIAFSGLNSFAHPEPDGALSYYDTMVPVLPEGSDGKPLDYAKRISNPNLLNYTSTLSHNHSGSRDGSFTPLGLSSTRNSSRLSIANANLVSSPKPQPHNLTNLSMSVVRPTKFELHSAQSSIADDRRPHHVANDSMVSGFSQIDSTVGSDPFKSDTASPAKPVAAFITEHVQEELEPRVRVSSAITNLNGAMNEQGTQKLDFEAEEAAHPYKSLV</sequence>
<dbReference type="EMBL" id="KV454428">
    <property type="protein sequence ID" value="ODQ81006.1"/>
    <property type="molecule type" value="Genomic_DNA"/>
</dbReference>
<organism evidence="2 3">
    <name type="scientific">Babjeviella inositovora NRRL Y-12698</name>
    <dbReference type="NCBI Taxonomy" id="984486"/>
    <lineage>
        <taxon>Eukaryota</taxon>
        <taxon>Fungi</taxon>
        <taxon>Dikarya</taxon>
        <taxon>Ascomycota</taxon>
        <taxon>Saccharomycotina</taxon>
        <taxon>Pichiomycetes</taxon>
        <taxon>Serinales incertae sedis</taxon>
        <taxon>Babjeviella</taxon>
    </lineage>
</organism>
<proteinExistence type="predicted"/>
<dbReference type="AlphaFoldDB" id="A0A1E3QTJ5"/>
<keyword evidence="3" id="KW-1185">Reference proteome</keyword>
<protein>
    <submittedName>
        <fullName evidence="2">Uncharacterized protein</fullName>
    </submittedName>
</protein>